<sequence>INESCLEEFDTFDEDDALEQLLDEVLVMKAVNGFDGAYP</sequence>
<evidence type="ECO:0000313" key="1">
    <source>
        <dbReference type="EMBL" id="CAG8674286.1"/>
    </source>
</evidence>
<dbReference type="EMBL" id="CAJVPZ010016548">
    <property type="protein sequence ID" value="CAG8674286.1"/>
    <property type="molecule type" value="Genomic_DNA"/>
</dbReference>
<keyword evidence="2" id="KW-1185">Reference proteome</keyword>
<organism evidence="1 2">
    <name type="scientific">Racocetra fulgida</name>
    <dbReference type="NCBI Taxonomy" id="60492"/>
    <lineage>
        <taxon>Eukaryota</taxon>
        <taxon>Fungi</taxon>
        <taxon>Fungi incertae sedis</taxon>
        <taxon>Mucoromycota</taxon>
        <taxon>Glomeromycotina</taxon>
        <taxon>Glomeromycetes</taxon>
        <taxon>Diversisporales</taxon>
        <taxon>Gigasporaceae</taxon>
        <taxon>Racocetra</taxon>
    </lineage>
</organism>
<dbReference type="Proteomes" id="UP000789396">
    <property type="component" value="Unassembled WGS sequence"/>
</dbReference>
<feature type="non-terminal residue" evidence="1">
    <location>
        <position position="39"/>
    </location>
</feature>
<comment type="caution">
    <text evidence="1">The sequence shown here is derived from an EMBL/GenBank/DDBJ whole genome shotgun (WGS) entry which is preliminary data.</text>
</comment>
<evidence type="ECO:0000313" key="2">
    <source>
        <dbReference type="Proteomes" id="UP000789396"/>
    </source>
</evidence>
<proteinExistence type="predicted"/>
<gene>
    <name evidence="1" type="ORF">RFULGI_LOCUS9357</name>
</gene>
<name>A0A9N9HGR1_9GLOM</name>
<reference evidence="1" key="1">
    <citation type="submission" date="2021-06" db="EMBL/GenBank/DDBJ databases">
        <authorList>
            <person name="Kallberg Y."/>
            <person name="Tangrot J."/>
            <person name="Rosling A."/>
        </authorList>
    </citation>
    <scope>NUCLEOTIDE SEQUENCE</scope>
    <source>
        <strain evidence="1">IN212</strain>
    </source>
</reference>
<protein>
    <submittedName>
        <fullName evidence="1">1198_t:CDS:1</fullName>
    </submittedName>
</protein>
<accession>A0A9N9HGR1</accession>
<dbReference type="AlphaFoldDB" id="A0A9N9HGR1"/>